<dbReference type="PANTHER" id="PTHR35004:SF7">
    <property type="entry name" value="INTEGRASE PROTEIN"/>
    <property type="match status" value="1"/>
</dbReference>
<dbReference type="AlphaFoldDB" id="A0A3T4FTV5"/>
<dbReference type="Gene3D" id="3.30.420.10">
    <property type="entry name" value="Ribonuclease H-like superfamily/Ribonuclease H"/>
    <property type="match status" value="1"/>
</dbReference>
<feature type="compositionally biased region" description="Basic and acidic residues" evidence="1">
    <location>
        <begin position="427"/>
        <end position="437"/>
    </location>
</feature>
<dbReference type="GO" id="GO:0015074">
    <property type="term" value="P:DNA integration"/>
    <property type="evidence" value="ECO:0007669"/>
    <property type="project" value="InterPro"/>
</dbReference>
<evidence type="ECO:0000313" key="3">
    <source>
        <dbReference type="EMBL" id="EBS5461117.1"/>
    </source>
</evidence>
<dbReference type="InterPro" id="IPR047797">
    <property type="entry name" value="ISNCY_transpos"/>
</dbReference>
<dbReference type="SUPFAM" id="SSF46689">
    <property type="entry name" value="Homeodomain-like"/>
    <property type="match status" value="1"/>
</dbReference>
<dbReference type="GO" id="GO:0003676">
    <property type="term" value="F:nucleic acid binding"/>
    <property type="evidence" value="ECO:0007669"/>
    <property type="project" value="InterPro"/>
</dbReference>
<dbReference type="SUPFAM" id="SSF53098">
    <property type="entry name" value="Ribonuclease H-like"/>
    <property type="match status" value="1"/>
</dbReference>
<feature type="region of interest" description="Disordered" evidence="1">
    <location>
        <begin position="412"/>
        <end position="437"/>
    </location>
</feature>
<reference evidence="3" key="1">
    <citation type="submission" date="2018-07" db="EMBL/GenBank/DDBJ databases">
        <authorList>
            <person name="Ashton P.M."/>
            <person name="Dallman T."/>
            <person name="Nair S."/>
            <person name="De Pinna E."/>
            <person name="Peters T."/>
            <person name="Grant K."/>
        </authorList>
    </citation>
    <scope>NUCLEOTIDE SEQUENCE</scope>
    <source>
        <strain evidence="3">245081</strain>
    </source>
</reference>
<protein>
    <submittedName>
        <fullName evidence="3">ISNCY family transposase</fullName>
    </submittedName>
</protein>
<evidence type="ECO:0000259" key="2">
    <source>
        <dbReference type="PROSITE" id="PS50994"/>
    </source>
</evidence>
<dbReference type="Pfam" id="PF13565">
    <property type="entry name" value="HTH_32"/>
    <property type="match status" value="1"/>
</dbReference>
<dbReference type="InterPro" id="IPR036397">
    <property type="entry name" value="RNaseH_sf"/>
</dbReference>
<feature type="domain" description="Integrase catalytic" evidence="2">
    <location>
        <begin position="136"/>
        <end position="312"/>
    </location>
</feature>
<evidence type="ECO:0000256" key="1">
    <source>
        <dbReference type="SAM" id="MobiDB-lite"/>
    </source>
</evidence>
<dbReference type="InterPro" id="IPR009057">
    <property type="entry name" value="Homeodomain-like_sf"/>
</dbReference>
<proteinExistence type="predicted"/>
<dbReference type="InterPro" id="IPR001584">
    <property type="entry name" value="Integrase_cat-core"/>
</dbReference>
<dbReference type="PANTHER" id="PTHR35004">
    <property type="entry name" value="TRANSPOSASE RV3428C-RELATED"/>
    <property type="match status" value="1"/>
</dbReference>
<gene>
    <name evidence="3" type="ORF">DUU06_26795</name>
</gene>
<dbReference type="PROSITE" id="PS50994">
    <property type="entry name" value="INTEGRASE"/>
    <property type="match status" value="1"/>
</dbReference>
<dbReference type="EMBL" id="AAGVVM010000130">
    <property type="protein sequence ID" value="EBS5461117.1"/>
    <property type="molecule type" value="Genomic_DNA"/>
</dbReference>
<accession>A0A3T4FTV5</accession>
<name>A0A3T4FTV5_SALEN</name>
<comment type="caution">
    <text evidence="3">The sequence shown here is derived from an EMBL/GenBank/DDBJ whole genome shotgun (WGS) entry which is preliminary data.</text>
</comment>
<dbReference type="InterPro" id="IPR012337">
    <property type="entry name" value="RNaseH-like_sf"/>
</dbReference>
<organism evidence="3">
    <name type="scientific">Salmonella enteritidis</name>
    <dbReference type="NCBI Taxonomy" id="149539"/>
    <lineage>
        <taxon>Bacteria</taxon>
        <taxon>Pseudomonadati</taxon>
        <taxon>Pseudomonadota</taxon>
        <taxon>Gammaproteobacteria</taxon>
        <taxon>Enterobacterales</taxon>
        <taxon>Enterobacteriaceae</taxon>
        <taxon>Salmonella</taxon>
    </lineage>
</organism>
<sequence length="437" mass="50615">MFKEAVTMSHKELNRLQIIQETVCRNITQEQAAARTGVSVRQIKRLVHRYRTEGAEGLISRRRGKRPNNAFSAQFRAHVISLLKERYRDFGPTLAGEKLHEEHGLSLSTETLRKWMIAENLWREKRRKTARIHQRRQRRPCYGELIQIDGSPHHWFEDRGPRCTLIVFIDDATSALMGLHFAPAETTQAYMETLGKYVIQHGIPLALYSDKHSIFRVNNPDREGELTQFTRAIKTLGIEPIHANTPQAKGRVERANQTLQDRLVKELRLQNISDIASANAWLPEFITAYNKRFAIQPADTENAHQALRHSAEELDFILSYQSSRILSKNLTFQYKSSEYQLKNVGHGYRLRHATVTVCEAFDGRLSILNDGKLLEWEKYIDGPPPLPLDDEKSVHERVDNLRHSLKSKYYVKPAADHPWQSRRARERAKSSQSKRDE</sequence>
<dbReference type="NCBIfam" id="NF033594">
    <property type="entry name" value="transpos_ISNCY_2"/>
    <property type="match status" value="1"/>
</dbReference>